<protein>
    <recommendedName>
        <fullName evidence="4">Hydroxyproline-rich glycoprotein family protein</fullName>
    </recommendedName>
</protein>
<evidence type="ECO:0000256" key="1">
    <source>
        <dbReference type="SAM" id="SignalP"/>
    </source>
</evidence>
<dbReference type="EMBL" id="JAAWWB010000002">
    <property type="protein sequence ID" value="KAG6790675.1"/>
    <property type="molecule type" value="Genomic_DNA"/>
</dbReference>
<comment type="caution">
    <text evidence="2">The sequence shown here is derived from an EMBL/GenBank/DDBJ whole genome shotgun (WGS) entry which is preliminary data.</text>
</comment>
<gene>
    <name evidence="2" type="ORF">POTOM_006838</name>
</gene>
<reference evidence="2" key="1">
    <citation type="journal article" date="2020" name="bioRxiv">
        <title>Hybrid origin of Populus tomentosa Carr. identified through genome sequencing and phylogenomic analysis.</title>
        <authorList>
            <person name="An X."/>
            <person name="Gao K."/>
            <person name="Chen Z."/>
            <person name="Li J."/>
            <person name="Yang X."/>
            <person name="Yang X."/>
            <person name="Zhou J."/>
            <person name="Guo T."/>
            <person name="Zhao T."/>
            <person name="Huang S."/>
            <person name="Miao D."/>
            <person name="Khan W.U."/>
            <person name="Rao P."/>
            <person name="Ye M."/>
            <person name="Lei B."/>
            <person name="Liao W."/>
            <person name="Wang J."/>
            <person name="Ji L."/>
            <person name="Li Y."/>
            <person name="Guo B."/>
            <person name="Mustafa N.S."/>
            <person name="Li S."/>
            <person name="Yun Q."/>
            <person name="Keller S.R."/>
            <person name="Mao J."/>
            <person name="Zhang R."/>
            <person name="Strauss S.H."/>
        </authorList>
    </citation>
    <scope>NUCLEOTIDE SEQUENCE</scope>
    <source>
        <strain evidence="2">GM15</strain>
        <tissue evidence="2">Leaf</tissue>
    </source>
</reference>
<feature type="chain" id="PRO_5036494111" description="Hydroxyproline-rich glycoprotein family protein" evidence="1">
    <location>
        <begin position="33"/>
        <end position="257"/>
    </location>
</feature>
<accession>A0A8X8AYE4</accession>
<feature type="signal peptide" evidence="1">
    <location>
        <begin position="1"/>
        <end position="32"/>
    </location>
</feature>
<dbReference type="OrthoDB" id="10528835at2759"/>
<dbReference type="Proteomes" id="UP000886885">
    <property type="component" value="Chromosome 1D"/>
</dbReference>
<sequence>MATKTSSKVVLNPIFLLGLLLLITCLAPKIEARLLKEEIEKPTKIDKINAKMGLGEMKNLPPFPNIPIPGIPFPSFPFPPPFEIPNVPPEGISVEKASEEMGKPESNRPHLGQEEKEQVEVVSLLAVEVALEVLVVWNQEVFVFLDLQAMEKLALEGKAGQFQILWRLASSDLVTCRRLSNNGSCKGARKQGKQARDHVWKPLKDCSTSKFSGEMGFESCREKVKVKLVFYGTRRESIGYCMGAWWLVFMGCVEVLH</sequence>
<proteinExistence type="predicted"/>
<dbReference type="AlphaFoldDB" id="A0A8X8AYE4"/>
<evidence type="ECO:0000313" key="2">
    <source>
        <dbReference type="EMBL" id="KAG6790675.1"/>
    </source>
</evidence>
<evidence type="ECO:0000313" key="3">
    <source>
        <dbReference type="Proteomes" id="UP000886885"/>
    </source>
</evidence>
<organism evidence="2 3">
    <name type="scientific">Populus tomentosa</name>
    <name type="common">Chinese white poplar</name>
    <dbReference type="NCBI Taxonomy" id="118781"/>
    <lineage>
        <taxon>Eukaryota</taxon>
        <taxon>Viridiplantae</taxon>
        <taxon>Streptophyta</taxon>
        <taxon>Embryophyta</taxon>
        <taxon>Tracheophyta</taxon>
        <taxon>Spermatophyta</taxon>
        <taxon>Magnoliopsida</taxon>
        <taxon>eudicotyledons</taxon>
        <taxon>Gunneridae</taxon>
        <taxon>Pentapetalae</taxon>
        <taxon>rosids</taxon>
        <taxon>fabids</taxon>
        <taxon>Malpighiales</taxon>
        <taxon>Salicaceae</taxon>
        <taxon>Saliceae</taxon>
        <taxon>Populus</taxon>
    </lineage>
</organism>
<evidence type="ECO:0008006" key="4">
    <source>
        <dbReference type="Google" id="ProtNLM"/>
    </source>
</evidence>
<keyword evidence="1" id="KW-0732">Signal</keyword>
<name>A0A8X8AYE4_POPTO</name>
<keyword evidence="3" id="KW-1185">Reference proteome</keyword>